<sequence length="88" mass="8839">MWRIAVVIAASGALAMSGCANNTESGGSETQTTTAAKTDKVDAIANSVPEPIKSSGKLVIGTDPSYPPNEFGSSDLAGAEPGSGWRSP</sequence>
<keyword evidence="4" id="KW-1185">Reference proteome</keyword>
<protein>
    <submittedName>
        <fullName evidence="3">Outer membrane lipoprotein SlyB</fullName>
    </submittedName>
</protein>
<comment type="caution">
    <text evidence="3">The sequence shown here is derived from an EMBL/GenBank/DDBJ whole genome shotgun (WGS) entry which is preliminary data.</text>
</comment>
<feature type="chain" id="PRO_5047251594" evidence="2">
    <location>
        <begin position="21"/>
        <end position="88"/>
    </location>
</feature>
<keyword evidence="2" id="KW-0732">Signal</keyword>
<dbReference type="PROSITE" id="PS51257">
    <property type="entry name" value="PROKAR_LIPOPROTEIN"/>
    <property type="match status" value="1"/>
</dbReference>
<dbReference type="Proteomes" id="UP000694460">
    <property type="component" value="Unassembled WGS sequence"/>
</dbReference>
<feature type="region of interest" description="Disordered" evidence="1">
    <location>
        <begin position="18"/>
        <end position="38"/>
    </location>
</feature>
<gene>
    <name evidence="3" type="ORF">JOF57_002451</name>
</gene>
<evidence type="ECO:0000313" key="3">
    <source>
        <dbReference type="EMBL" id="MBP2452538.1"/>
    </source>
</evidence>
<keyword evidence="3" id="KW-0449">Lipoprotein</keyword>
<feature type="compositionally biased region" description="Low complexity" evidence="1">
    <location>
        <begin position="23"/>
        <end position="36"/>
    </location>
</feature>
<dbReference type="EMBL" id="JAGIOP010000002">
    <property type="protein sequence ID" value="MBP2452538.1"/>
    <property type="molecule type" value="Genomic_DNA"/>
</dbReference>
<evidence type="ECO:0000256" key="2">
    <source>
        <dbReference type="SAM" id="SignalP"/>
    </source>
</evidence>
<dbReference type="RefSeq" id="WP_234938116.1">
    <property type="nucleotide sequence ID" value="NZ_JAGIOP010000002.1"/>
</dbReference>
<evidence type="ECO:0000256" key="1">
    <source>
        <dbReference type="SAM" id="MobiDB-lite"/>
    </source>
</evidence>
<organism evidence="3 4">
    <name type="scientific">Mycolicibacterium lutetiense</name>
    <dbReference type="NCBI Taxonomy" id="1641992"/>
    <lineage>
        <taxon>Bacteria</taxon>
        <taxon>Bacillati</taxon>
        <taxon>Actinomycetota</taxon>
        <taxon>Actinomycetes</taxon>
        <taxon>Mycobacteriales</taxon>
        <taxon>Mycobacteriaceae</taxon>
        <taxon>Mycolicibacterium</taxon>
    </lineage>
</organism>
<evidence type="ECO:0000313" key="4">
    <source>
        <dbReference type="Proteomes" id="UP000694460"/>
    </source>
</evidence>
<feature type="region of interest" description="Disordered" evidence="1">
    <location>
        <begin position="53"/>
        <end position="88"/>
    </location>
</feature>
<reference evidence="3 4" key="1">
    <citation type="submission" date="2021-03" db="EMBL/GenBank/DDBJ databases">
        <title>Sequencing the genomes of 1000 actinobacteria strains.</title>
        <authorList>
            <person name="Klenk H.-P."/>
        </authorList>
    </citation>
    <scope>NUCLEOTIDE SEQUENCE [LARGE SCALE GENOMIC DNA]</scope>
    <source>
        <strain evidence="3 4">DSM 46713</strain>
    </source>
</reference>
<proteinExistence type="predicted"/>
<name>A0ABS4ZSS7_9MYCO</name>
<accession>A0ABS4ZSS7</accession>
<feature type="signal peptide" evidence="2">
    <location>
        <begin position="1"/>
        <end position="20"/>
    </location>
</feature>